<accession>A0ABD1VMV4</accession>
<dbReference type="EMBL" id="JBFOLJ010000005">
    <property type="protein sequence ID" value="KAL2538684.1"/>
    <property type="molecule type" value="Genomic_DNA"/>
</dbReference>
<dbReference type="Proteomes" id="UP001604277">
    <property type="component" value="Unassembled WGS sequence"/>
</dbReference>
<dbReference type="AlphaFoldDB" id="A0ABD1VMV4"/>
<proteinExistence type="predicted"/>
<feature type="region of interest" description="Disordered" evidence="1">
    <location>
        <begin position="55"/>
        <end position="75"/>
    </location>
</feature>
<feature type="compositionally biased region" description="Low complexity" evidence="1">
    <location>
        <begin position="66"/>
        <end position="75"/>
    </location>
</feature>
<evidence type="ECO:0000313" key="2">
    <source>
        <dbReference type="EMBL" id="KAL2538684.1"/>
    </source>
</evidence>
<reference evidence="3" key="1">
    <citation type="submission" date="2024-07" db="EMBL/GenBank/DDBJ databases">
        <title>Two chromosome-level genome assemblies of Korean endemic species Abeliophyllum distichum and Forsythia ovata (Oleaceae).</title>
        <authorList>
            <person name="Jang H."/>
        </authorList>
    </citation>
    <scope>NUCLEOTIDE SEQUENCE [LARGE SCALE GENOMIC DNA]</scope>
</reference>
<feature type="compositionally biased region" description="Pro residues" evidence="1">
    <location>
        <begin position="55"/>
        <end position="65"/>
    </location>
</feature>
<evidence type="ECO:0000313" key="3">
    <source>
        <dbReference type="Proteomes" id="UP001604277"/>
    </source>
</evidence>
<name>A0ABD1VMV4_9LAMI</name>
<protein>
    <submittedName>
        <fullName evidence="2">Uncharacterized protein</fullName>
    </submittedName>
</protein>
<evidence type="ECO:0000256" key="1">
    <source>
        <dbReference type="SAM" id="MobiDB-lite"/>
    </source>
</evidence>
<keyword evidence="3" id="KW-1185">Reference proteome</keyword>
<gene>
    <name evidence="2" type="ORF">Fot_20075</name>
</gene>
<comment type="caution">
    <text evidence="2">The sequence shown here is derived from an EMBL/GenBank/DDBJ whole genome shotgun (WGS) entry which is preliminary data.</text>
</comment>
<organism evidence="2 3">
    <name type="scientific">Forsythia ovata</name>
    <dbReference type="NCBI Taxonomy" id="205694"/>
    <lineage>
        <taxon>Eukaryota</taxon>
        <taxon>Viridiplantae</taxon>
        <taxon>Streptophyta</taxon>
        <taxon>Embryophyta</taxon>
        <taxon>Tracheophyta</taxon>
        <taxon>Spermatophyta</taxon>
        <taxon>Magnoliopsida</taxon>
        <taxon>eudicotyledons</taxon>
        <taxon>Gunneridae</taxon>
        <taxon>Pentapetalae</taxon>
        <taxon>asterids</taxon>
        <taxon>lamiids</taxon>
        <taxon>Lamiales</taxon>
        <taxon>Oleaceae</taxon>
        <taxon>Forsythieae</taxon>
        <taxon>Forsythia</taxon>
    </lineage>
</organism>
<sequence>MALPPTQFPPLRLQTGKIATTLDSATFPPSSSLLALLPNHLNHITSPMLTPPPSPLSLLPYPTPDSPLQSPLQSSMLSSGNDTVLCSWTCLKYINPKKSPRKLRLKLFHPLYPYLHGKSFIAFTNS</sequence>